<proteinExistence type="predicted"/>
<feature type="active site" description="Nucleophile" evidence="1">
    <location>
        <position position="13"/>
    </location>
</feature>
<name>A0A096BJP3_9FIRM</name>
<dbReference type="PANTHER" id="PTHR36450">
    <property type="entry name" value="THIOREDOXIN"/>
    <property type="match status" value="1"/>
</dbReference>
<protein>
    <submittedName>
        <fullName evidence="4">Redox-active disulfide protein 2</fullName>
    </submittedName>
</protein>
<dbReference type="PIRSF" id="PIRSF037031">
    <property type="entry name" value="Redox_disulphide_2"/>
    <property type="match status" value="1"/>
</dbReference>
<evidence type="ECO:0000259" key="3">
    <source>
        <dbReference type="Pfam" id="PF13192"/>
    </source>
</evidence>
<reference evidence="4 5" key="1">
    <citation type="submission" date="2013-12" db="EMBL/GenBank/DDBJ databases">
        <title>Draft genome sequence of Caloranaerobacter sp. H53214.</title>
        <authorList>
            <person name="Jiang L.J."/>
            <person name="Shao Z.Z."/>
            <person name="Long M.N."/>
        </authorList>
    </citation>
    <scope>NUCLEOTIDE SEQUENCE [LARGE SCALE GENOMIC DNA]</scope>
    <source>
        <strain evidence="4 5">H53214</strain>
    </source>
</reference>
<sequence length="79" mass="8859">MVIKILGAGCKNCEKLYNLTNEVVNELGIEAEIKKVTEFKDILSYGIMKTPGLVIDEKVVVSGRVPSKNEIKDFIQKYL</sequence>
<gene>
    <name evidence="4" type="ORF">Y919_02445</name>
</gene>
<dbReference type="NCBIfam" id="TIGR00412">
    <property type="entry name" value="redox_disulf_2"/>
    <property type="match status" value="1"/>
</dbReference>
<dbReference type="RefSeq" id="WP_035162076.1">
    <property type="nucleotide sequence ID" value="NZ_AZTB01000007.1"/>
</dbReference>
<dbReference type="EMBL" id="AZTB01000007">
    <property type="protein sequence ID" value="KGG81052.1"/>
    <property type="molecule type" value="Genomic_DNA"/>
</dbReference>
<evidence type="ECO:0000256" key="2">
    <source>
        <dbReference type="PIRSR" id="PIRSR037031-51"/>
    </source>
</evidence>
<dbReference type="PANTHER" id="PTHR36450:SF1">
    <property type="entry name" value="THIOREDOXIN"/>
    <property type="match status" value="1"/>
</dbReference>
<evidence type="ECO:0000256" key="1">
    <source>
        <dbReference type="PIRSR" id="PIRSR037031-50"/>
    </source>
</evidence>
<accession>A0A096BJP3</accession>
<dbReference type="Gene3D" id="3.40.30.10">
    <property type="entry name" value="Glutaredoxin"/>
    <property type="match status" value="1"/>
</dbReference>
<feature type="domain" description="Thioredoxin-like fold" evidence="3">
    <location>
        <begin position="1"/>
        <end position="75"/>
    </location>
</feature>
<organism evidence="4 5">
    <name type="scientific">Caloranaerobacter azorensis H53214</name>
    <dbReference type="NCBI Taxonomy" id="1156417"/>
    <lineage>
        <taxon>Bacteria</taxon>
        <taxon>Bacillati</taxon>
        <taxon>Bacillota</taxon>
        <taxon>Tissierellia</taxon>
        <taxon>Tissierellales</taxon>
        <taxon>Thermohalobacteraceae</taxon>
        <taxon>Caloranaerobacter</taxon>
    </lineage>
</organism>
<evidence type="ECO:0000313" key="4">
    <source>
        <dbReference type="EMBL" id="KGG81052.1"/>
    </source>
</evidence>
<dbReference type="STRING" id="1156417.Y919_02445"/>
<dbReference type="Proteomes" id="UP000029622">
    <property type="component" value="Unassembled WGS sequence"/>
</dbReference>
<feature type="disulfide bond" description="Redox-active" evidence="2">
    <location>
        <begin position="10"/>
        <end position="13"/>
    </location>
</feature>
<keyword evidence="2" id="KW-0676">Redox-active center</keyword>
<dbReference type="InterPro" id="IPR005243">
    <property type="entry name" value="THIRX-like_proc"/>
</dbReference>
<dbReference type="InterPro" id="IPR036249">
    <property type="entry name" value="Thioredoxin-like_sf"/>
</dbReference>
<dbReference type="InterPro" id="IPR012336">
    <property type="entry name" value="Thioredoxin-like_fold"/>
</dbReference>
<evidence type="ECO:0000313" key="5">
    <source>
        <dbReference type="Proteomes" id="UP000029622"/>
    </source>
</evidence>
<feature type="active site" description="Nucleophile" evidence="1">
    <location>
        <position position="10"/>
    </location>
</feature>
<dbReference type="AlphaFoldDB" id="A0A096BJP3"/>
<dbReference type="SUPFAM" id="SSF52833">
    <property type="entry name" value="Thioredoxin-like"/>
    <property type="match status" value="1"/>
</dbReference>
<keyword evidence="2" id="KW-1015">Disulfide bond</keyword>
<dbReference type="Pfam" id="PF13192">
    <property type="entry name" value="Thioredoxin_3"/>
    <property type="match status" value="1"/>
</dbReference>
<comment type="caution">
    <text evidence="4">The sequence shown here is derived from an EMBL/GenBank/DDBJ whole genome shotgun (WGS) entry which is preliminary data.</text>
</comment>